<gene>
    <name evidence="2" type="ORF">EV196_104161</name>
</gene>
<keyword evidence="3" id="KW-1185">Reference proteome</keyword>
<dbReference type="EMBL" id="SLUP01000004">
    <property type="protein sequence ID" value="TCL66131.1"/>
    <property type="molecule type" value="Genomic_DNA"/>
</dbReference>
<keyword evidence="1" id="KW-0175">Coiled coil</keyword>
<comment type="caution">
    <text evidence="2">The sequence shown here is derived from an EMBL/GenBank/DDBJ whole genome shotgun (WGS) entry which is preliminary data.</text>
</comment>
<dbReference type="AlphaFoldDB" id="A0A4R1RJ36"/>
<proteinExistence type="predicted"/>
<organism evidence="2 3">
    <name type="scientific">Mariniflexile fucanivorans</name>
    <dbReference type="NCBI Taxonomy" id="264023"/>
    <lineage>
        <taxon>Bacteria</taxon>
        <taxon>Pseudomonadati</taxon>
        <taxon>Bacteroidota</taxon>
        <taxon>Flavobacteriia</taxon>
        <taxon>Flavobacteriales</taxon>
        <taxon>Flavobacteriaceae</taxon>
        <taxon>Mariniflexile</taxon>
    </lineage>
</organism>
<accession>A0A4R1RJ36</accession>
<dbReference type="RefSeq" id="WP_132217616.1">
    <property type="nucleotide sequence ID" value="NZ_OX156936.1"/>
</dbReference>
<name>A0A4R1RJ36_9FLAO</name>
<dbReference type="OrthoDB" id="1158605at2"/>
<evidence type="ECO:0000256" key="1">
    <source>
        <dbReference type="SAM" id="Coils"/>
    </source>
</evidence>
<evidence type="ECO:0000313" key="3">
    <source>
        <dbReference type="Proteomes" id="UP000295455"/>
    </source>
</evidence>
<dbReference type="Proteomes" id="UP000295455">
    <property type="component" value="Unassembled WGS sequence"/>
</dbReference>
<protein>
    <submittedName>
        <fullName evidence="2">Uncharacterized protein</fullName>
    </submittedName>
</protein>
<reference evidence="2 3" key="1">
    <citation type="submission" date="2019-03" db="EMBL/GenBank/DDBJ databases">
        <title>Genomic Encyclopedia of Type Strains, Phase IV (KMG-IV): sequencing the most valuable type-strain genomes for metagenomic binning, comparative biology and taxonomic classification.</title>
        <authorList>
            <person name="Goeker M."/>
        </authorList>
    </citation>
    <scope>NUCLEOTIDE SEQUENCE [LARGE SCALE GENOMIC DNA]</scope>
    <source>
        <strain evidence="2 3">DSM 18792</strain>
    </source>
</reference>
<sequence>MKHFYLFFIFIISITVNGQTVCDDANYYLVSAYSHVKSSYDANNISHLKYYANRSVESLKLSKKPLTGCGCETALEFTDKAIILLAKVEDAKTYEDGRFFVKQGRDISKESVIAIEKCTAGTSTSSTANNQMLNDLEKEQLKLKQQQETLKLKEAEIKGKLAEQKEQEILLKKEQLILNYKTLIASNIKSYNETLKSCDCNHKTITNTDNLEDTSNKSIEDLKQYYVNNLKSLASNYLSELNSCN</sequence>
<feature type="coiled-coil region" evidence="1">
    <location>
        <begin position="129"/>
        <end position="163"/>
    </location>
</feature>
<evidence type="ECO:0000313" key="2">
    <source>
        <dbReference type="EMBL" id="TCL66131.1"/>
    </source>
</evidence>